<sequence>MTMTDFKVGDLVVAVHPMDRSLCTVERVSSNALRAITADRSFALIGLPCDFRPATPEEIAAGRRLEVINESE</sequence>
<dbReference type="KEGG" id="ala:BFG52_08005"/>
<evidence type="ECO:0000313" key="1">
    <source>
        <dbReference type="EMBL" id="AOA58308.2"/>
    </source>
</evidence>
<protein>
    <submittedName>
        <fullName evidence="1">Uncharacterized protein</fullName>
    </submittedName>
</protein>
<dbReference type="EMBL" id="CP016895">
    <property type="protein sequence ID" value="AOA58308.2"/>
    <property type="molecule type" value="Genomic_DNA"/>
</dbReference>
<keyword evidence="2" id="KW-1185">Reference proteome</keyword>
<dbReference type="Proteomes" id="UP000093391">
    <property type="component" value="Chromosome"/>
</dbReference>
<reference evidence="1 2" key="1">
    <citation type="submission" date="2016-08" db="EMBL/GenBank/DDBJ databases">
        <authorList>
            <person name="Seilhamer J.J."/>
        </authorList>
    </citation>
    <scope>NUCLEOTIDE SEQUENCE [LARGE SCALE GENOMIC DNA]</scope>
    <source>
        <strain evidence="1 2">BRTC-1</strain>
    </source>
</reference>
<gene>
    <name evidence="1" type="ORF">BFG52_08005</name>
</gene>
<name>A0A1B2LZC9_9GAMM</name>
<accession>A0A1B2LZC9</accession>
<evidence type="ECO:0000313" key="2">
    <source>
        <dbReference type="Proteomes" id="UP000093391"/>
    </source>
</evidence>
<proteinExistence type="predicted"/>
<dbReference type="AlphaFoldDB" id="A0A1B2LZC9"/>
<dbReference type="RefSeq" id="WP_157758083.1">
    <property type="nucleotide sequence ID" value="NZ_CP016895.1"/>
</dbReference>
<dbReference type="STRING" id="1789224.BFG52_08005"/>
<organism evidence="1 2">
    <name type="scientific">Acinetobacter larvae</name>
    <dbReference type="NCBI Taxonomy" id="1789224"/>
    <lineage>
        <taxon>Bacteria</taxon>
        <taxon>Pseudomonadati</taxon>
        <taxon>Pseudomonadota</taxon>
        <taxon>Gammaproteobacteria</taxon>
        <taxon>Moraxellales</taxon>
        <taxon>Moraxellaceae</taxon>
        <taxon>Acinetobacter</taxon>
    </lineage>
</organism>